<dbReference type="Pfam" id="PF01081">
    <property type="entry name" value="Aldolase"/>
    <property type="match status" value="1"/>
</dbReference>
<keyword evidence="5" id="KW-0119">Carbohydrate metabolism</keyword>
<dbReference type="EMBL" id="CP000473">
    <property type="protein sequence ID" value="ABJ86239.1"/>
    <property type="molecule type" value="Genomic_DNA"/>
</dbReference>
<keyword evidence="4 6" id="KW-0456">Lyase</keyword>
<dbReference type="PANTHER" id="PTHR30246:SF1">
    <property type="entry name" value="2-DEHYDRO-3-DEOXY-6-PHOSPHOGALACTONATE ALDOLASE-RELATED"/>
    <property type="match status" value="1"/>
</dbReference>
<evidence type="ECO:0000256" key="5">
    <source>
        <dbReference type="ARBA" id="ARBA00023277"/>
    </source>
</evidence>
<dbReference type="PANTHER" id="PTHR30246">
    <property type="entry name" value="2-KETO-3-DEOXY-6-PHOSPHOGLUCONATE ALDOLASE"/>
    <property type="match status" value="1"/>
</dbReference>
<dbReference type="eggNOG" id="COG0800">
    <property type="taxonomic scope" value="Bacteria"/>
</dbReference>
<evidence type="ECO:0000256" key="3">
    <source>
        <dbReference type="ARBA" id="ARBA00011233"/>
    </source>
</evidence>
<dbReference type="FunCoup" id="Q01VS6">
    <property type="interactions" value="75"/>
</dbReference>
<dbReference type="InParanoid" id="Q01VS6"/>
<dbReference type="GO" id="GO:0008675">
    <property type="term" value="F:2-dehydro-3-deoxy-phosphogluconate aldolase activity"/>
    <property type="evidence" value="ECO:0007669"/>
    <property type="project" value="UniProtKB-EC"/>
</dbReference>
<protein>
    <submittedName>
        <fullName evidence="6">2-keto-3-deoxy-phosphogluconate aldolase</fullName>
        <ecNumber evidence="6">4.1.2.14</ecNumber>
    </submittedName>
</protein>
<dbReference type="NCBIfam" id="TIGR01182">
    <property type="entry name" value="eda"/>
    <property type="match status" value="1"/>
</dbReference>
<dbReference type="STRING" id="234267.Acid_5289"/>
<dbReference type="KEGG" id="sus:Acid_5289"/>
<evidence type="ECO:0000256" key="1">
    <source>
        <dbReference type="ARBA" id="ARBA00004761"/>
    </source>
</evidence>
<comment type="subunit">
    <text evidence="3">Homotrimer.</text>
</comment>
<name>Q01VS6_SOLUE</name>
<accession>Q01VS6</accession>
<evidence type="ECO:0000256" key="2">
    <source>
        <dbReference type="ARBA" id="ARBA00006906"/>
    </source>
</evidence>
<dbReference type="InterPro" id="IPR000887">
    <property type="entry name" value="Aldlse_KDPG_KHG"/>
</dbReference>
<sequence length="227" mass="23751">MSRDSVKAMTSKEILAFITEVGIVPVVRVASADAAVQAVQAIYKGGVRAAEITMTVPGAIRALEKVADLFGDKIMLGAGTVLDPETARACMLAGAQFFVTPALRISTIEICKRYSKVICPGALTPTEVLTAWEAGADVVKVFPCGNVGGAKYIKALKGPFPQIEMIPTGGVNLDTAGDFLKAGACAIAVGGELVDAKTIKEGRFDVIEDRARQYLTCVAKARAEMAA</sequence>
<dbReference type="AlphaFoldDB" id="Q01VS6"/>
<comment type="similarity">
    <text evidence="2">Belongs to the KHG/KDPG aldolase family.</text>
</comment>
<dbReference type="InterPro" id="IPR013785">
    <property type="entry name" value="Aldolase_TIM"/>
</dbReference>
<evidence type="ECO:0000256" key="4">
    <source>
        <dbReference type="ARBA" id="ARBA00023239"/>
    </source>
</evidence>
<dbReference type="CDD" id="cd00452">
    <property type="entry name" value="KDPG_aldolase"/>
    <property type="match status" value="1"/>
</dbReference>
<reference evidence="6" key="1">
    <citation type="submission" date="2006-10" db="EMBL/GenBank/DDBJ databases">
        <title>Complete sequence of Solibacter usitatus Ellin6076.</title>
        <authorList>
            <consortium name="US DOE Joint Genome Institute"/>
            <person name="Copeland A."/>
            <person name="Lucas S."/>
            <person name="Lapidus A."/>
            <person name="Barry K."/>
            <person name="Detter J.C."/>
            <person name="Glavina del Rio T."/>
            <person name="Hammon N."/>
            <person name="Israni S."/>
            <person name="Dalin E."/>
            <person name="Tice H."/>
            <person name="Pitluck S."/>
            <person name="Thompson L.S."/>
            <person name="Brettin T."/>
            <person name="Bruce D."/>
            <person name="Han C."/>
            <person name="Tapia R."/>
            <person name="Gilna P."/>
            <person name="Schmutz J."/>
            <person name="Larimer F."/>
            <person name="Land M."/>
            <person name="Hauser L."/>
            <person name="Kyrpides N."/>
            <person name="Mikhailova N."/>
            <person name="Janssen P.H."/>
            <person name="Kuske C.R."/>
            <person name="Richardson P."/>
        </authorList>
    </citation>
    <scope>NUCLEOTIDE SEQUENCE</scope>
    <source>
        <strain evidence="6">Ellin6076</strain>
    </source>
</reference>
<dbReference type="SUPFAM" id="SSF51569">
    <property type="entry name" value="Aldolase"/>
    <property type="match status" value="1"/>
</dbReference>
<comment type="pathway">
    <text evidence="1">Carbohydrate acid metabolism.</text>
</comment>
<evidence type="ECO:0000313" key="6">
    <source>
        <dbReference type="EMBL" id="ABJ86239.1"/>
    </source>
</evidence>
<dbReference type="HOGENOM" id="CLU_077795_2_2_0"/>
<gene>
    <name evidence="6" type="ordered locus">Acid_5289</name>
</gene>
<organism evidence="6">
    <name type="scientific">Solibacter usitatus (strain Ellin6076)</name>
    <dbReference type="NCBI Taxonomy" id="234267"/>
    <lineage>
        <taxon>Bacteria</taxon>
        <taxon>Pseudomonadati</taxon>
        <taxon>Acidobacteriota</taxon>
        <taxon>Terriglobia</taxon>
        <taxon>Bryobacterales</taxon>
        <taxon>Solibacteraceae</taxon>
        <taxon>Candidatus Solibacter</taxon>
    </lineage>
</organism>
<proteinExistence type="inferred from homology"/>
<dbReference type="Gene3D" id="3.20.20.70">
    <property type="entry name" value="Aldolase class I"/>
    <property type="match status" value="1"/>
</dbReference>
<dbReference type="EC" id="4.1.2.14" evidence="6"/>